<dbReference type="PANTHER" id="PTHR48207">
    <property type="entry name" value="SUCCINATE--HYDROXYMETHYLGLUTARATE COA-TRANSFERASE"/>
    <property type="match status" value="1"/>
</dbReference>
<dbReference type="SUPFAM" id="SSF89796">
    <property type="entry name" value="CoA-transferase family III (CaiB/BaiF)"/>
    <property type="match status" value="1"/>
</dbReference>
<proteinExistence type="predicted"/>
<protein>
    <submittedName>
        <fullName evidence="2">Formyl-coenzyme A transferase</fullName>
        <ecNumber evidence="2">2.8.3.16</ecNumber>
    </submittedName>
</protein>
<dbReference type="InterPro" id="IPR050483">
    <property type="entry name" value="CoA-transferase_III_domain"/>
</dbReference>
<dbReference type="Gene3D" id="3.30.1540.10">
    <property type="entry name" value="formyl-coa transferase, domain 3"/>
    <property type="match status" value="1"/>
</dbReference>
<accession>A0A484R7Y1</accession>
<dbReference type="EC" id="2.8.3.16" evidence="2"/>
<sequence>MMPTSRPAAPGTLAGECFSGAGIATTALAILLARQRAASSLILKADHCEQAHLVNLEKMFIGRISQDKADVTRMSHRYPFGGAVRCKDGFVSMLINEKHQWKGFSEAIGKPEWATDPRFATGSARFVVKDEIEAALLPWCAARTRREVVEAMRSREVPIGSINEVGELAADPALHARDFVREVDTPYGQVTALGLPYGTDPLWQAGRDGRRPFAPLLGEHTTPILYALGYAPAQVATLEAMNLIGSEHAVV</sequence>
<dbReference type="EMBL" id="CAADIE010000026">
    <property type="protein sequence ID" value="VFR45327.1"/>
    <property type="molecule type" value="Genomic_DNA"/>
</dbReference>
<name>A0A484R7Y1_9ZZZZ</name>
<dbReference type="InterPro" id="IPR023606">
    <property type="entry name" value="CoA-Trfase_III_dom_1_sf"/>
</dbReference>
<dbReference type="GO" id="GO:0033608">
    <property type="term" value="F:formyl-CoA transferase activity"/>
    <property type="evidence" value="ECO:0007669"/>
    <property type="project" value="UniProtKB-EC"/>
</dbReference>
<evidence type="ECO:0000256" key="1">
    <source>
        <dbReference type="ARBA" id="ARBA00022679"/>
    </source>
</evidence>
<organism evidence="2">
    <name type="scientific">plant metagenome</name>
    <dbReference type="NCBI Taxonomy" id="1297885"/>
    <lineage>
        <taxon>unclassified sequences</taxon>
        <taxon>metagenomes</taxon>
        <taxon>organismal metagenomes</taxon>
    </lineage>
</organism>
<dbReference type="PANTHER" id="PTHR48207:SF3">
    <property type="entry name" value="SUCCINATE--HYDROXYMETHYLGLUTARATE COA-TRANSFERASE"/>
    <property type="match status" value="1"/>
</dbReference>
<dbReference type="InterPro" id="IPR003673">
    <property type="entry name" value="CoA-Trfase_fam_III"/>
</dbReference>
<evidence type="ECO:0000313" key="2">
    <source>
        <dbReference type="EMBL" id="VFR45327.1"/>
    </source>
</evidence>
<gene>
    <name evidence="2" type="ORF">BER1_4358</name>
</gene>
<dbReference type="AlphaFoldDB" id="A0A484R7Y1"/>
<dbReference type="Pfam" id="PF02515">
    <property type="entry name" value="CoA_transf_3"/>
    <property type="match status" value="1"/>
</dbReference>
<dbReference type="InterPro" id="IPR044855">
    <property type="entry name" value="CoA-Trfase_III_dom3_sf"/>
</dbReference>
<reference evidence="2" key="1">
    <citation type="submission" date="2019-03" db="EMBL/GenBank/DDBJ databases">
        <authorList>
            <person name="Danneels B."/>
        </authorList>
    </citation>
    <scope>NUCLEOTIDE SEQUENCE</scope>
</reference>
<dbReference type="Gene3D" id="3.40.50.10540">
    <property type="entry name" value="Crotonobetainyl-coa:carnitine coa-transferase, domain 1"/>
    <property type="match status" value="1"/>
</dbReference>
<keyword evidence="1 2" id="KW-0808">Transferase</keyword>